<keyword evidence="1" id="KW-0456">Lyase</keyword>
<organism evidence="1 2">
    <name type="scientific">Citricoccus nitrophenolicus</name>
    <dbReference type="NCBI Taxonomy" id="863575"/>
    <lineage>
        <taxon>Bacteria</taxon>
        <taxon>Bacillati</taxon>
        <taxon>Actinomycetota</taxon>
        <taxon>Actinomycetes</taxon>
        <taxon>Micrococcales</taxon>
        <taxon>Micrococcaceae</taxon>
        <taxon>Citricoccus</taxon>
    </lineage>
</organism>
<dbReference type="PANTHER" id="PTHR42905">
    <property type="entry name" value="PHOSPHOENOLPYRUVATE CARBOXYLASE"/>
    <property type="match status" value="1"/>
</dbReference>
<reference evidence="1 2" key="1">
    <citation type="submission" date="2024-05" db="EMBL/GenBank/DDBJ databases">
        <authorList>
            <person name="Yi C."/>
        </authorList>
    </citation>
    <scope>NUCLEOTIDE SEQUENCE [LARGE SCALE GENOMIC DNA]</scope>
    <source>
        <strain evidence="1 2">XS13</strain>
    </source>
</reference>
<protein>
    <submittedName>
        <fullName evidence="1">Isocitrate lyase/PEP mutase family protein</fullName>
    </submittedName>
</protein>
<evidence type="ECO:0000313" key="1">
    <source>
        <dbReference type="EMBL" id="MEO9247177.1"/>
    </source>
</evidence>
<dbReference type="GO" id="GO:0016829">
    <property type="term" value="F:lyase activity"/>
    <property type="evidence" value="ECO:0007669"/>
    <property type="project" value="UniProtKB-KW"/>
</dbReference>
<dbReference type="Gene3D" id="3.20.20.60">
    <property type="entry name" value="Phosphoenolpyruvate-binding domains"/>
    <property type="match status" value="1"/>
</dbReference>
<dbReference type="PANTHER" id="PTHR42905:SF2">
    <property type="entry name" value="PHOSPHOENOLPYRUVATE CARBOXYLASE FAMILY PROTEIN"/>
    <property type="match status" value="1"/>
</dbReference>
<comment type="caution">
    <text evidence="1">The sequence shown here is derived from an EMBL/GenBank/DDBJ whole genome shotgun (WGS) entry which is preliminary data.</text>
</comment>
<dbReference type="InterPro" id="IPR015813">
    <property type="entry name" value="Pyrv/PenolPyrv_kinase-like_dom"/>
</dbReference>
<dbReference type="Proteomes" id="UP001484097">
    <property type="component" value="Unassembled WGS sequence"/>
</dbReference>
<keyword evidence="2" id="KW-1185">Reference proteome</keyword>
<accession>A0ABV0IG98</accession>
<dbReference type="Pfam" id="PF13714">
    <property type="entry name" value="PEP_mutase"/>
    <property type="match status" value="1"/>
</dbReference>
<dbReference type="InterPro" id="IPR040442">
    <property type="entry name" value="Pyrv_kinase-like_dom_sf"/>
</dbReference>
<dbReference type="RefSeq" id="WP_347919634.1">
    <property type="nucleotide sequence ID" value="NZ_JBDXMX010000002.1"/>
</dbReference>
<sequence length="283" mass="30349">MKKNDLRRRLEDGLVVAPGAPDSLSARMVQQAGFPAVYMTGLGATAIRLGMPDIGLLSQTEMAEHARNMVRAVNIPVIADADNGYGGISNIERTVQEYEQAGVAAFHLEDQVSPKKCGQMAGIQLMPAADSAGRIKSAVAARQHEDLMVIGRTDALGVAGIDEALRRAESYLEAGADLAFVDGVKSLEHVEQISRRLDGPKVLAIVAGTEPERLTLSEVEELGFSMVLYPMDVLFSYLAAATATLEHLRSTGVSAGGPHPWHYGDFSDTVGLSHHQELERAFT</sequence>
<dbReference type="EMBL" id="JBDXMX010000002">
    <property type="protein sequence ID" value="MEO9247177.1"/>
    <property type="molecule type" value="Genomic_DNA"/>
</dbReference>
<dbReference type="InterPro" id="IPR039556">
    <property type="entry name" value="ICL/PEPM"/>
</dbReference>
<evidence type="ECO:0000313" key="2">
    <source>
        <dbReference type="Proteomes" id="UP001484097"/>
    </source>
</evidence>
<gene>
    <name evidence="1" type="ORF">ABDK96_05755</name>
</gene>
<proteinExistence type="predicted"/>
<name>A0ABV0IG98_9MICC</name>
<dbReference type="SUPFAM" id="SSF51621">
    <property type="entry name" value="Phosphoenolpyruvate/pyruvate domain"/>
    <property type="match status" value="1"/>
</dbReference>
<dbReference type="CDD" id="cd00377">
    <property type="entry name" value="ICL_PEPM"/>
    <property type="match status" value="1"/>
</dbReference>